<reference evidence="2" key="1">
    <citation type="submission" date="2020-06" db="EMBL/GenBank/DDBJ databases">
        <authorList>
            <person name="Li T."/>
            <person name="Hu X."/>
            <person name="Zhang T."/>
            <person name="Song X."/>
            <person name="Zhang H."/>
            <person name="Dai N."/>
            <person name="Sheng W."/>
            <person name="Hou X."/>
            <person name="Wei L."/>
        </authorList>
    </citation>
    <scope>NUCLEOTIDE SEQUENCE</scope>
    <source>
        <strain evidence="2">KEN1</strain>
        <tissue evidence="2">Leaf</tissue>
    </source>
</reference>
<accession>A0AAW2SS01</accession>
<dbReference type="PANTHER" id="PTHR48258">
    <property type="entry name" value="DUF4218 DOMAIN-CONTAINING PROTEIN-RELATED"/>
    <property type="match status" value="1"/>
</dbReference>
<protein>
    <recommendedName>
        <fullName evidence="1">DUF4218 domain-containing protein</fullName>
    </recommendedName>
</protein>
<dbReference type="EMBL" id="JACGWN010000016">
    <property type="protein sequence ID" value="KAL0394834.1"/>
    <property type="molecule type" value="Genomic_DNA"/>
</dbReference>
<name>A0AAW2SS01_9LAMI</name>
<reference evidence="2" key="2">
    <citation type="journal article" date="2024" name="Plant">
        <title>Genomic evolution and insights into agronomic trait innovations of Sesamum species.</title>
        <authorList>
            <person name="Miao H."/>
            <person name="Wang L."/>
            <person name="Qu L."/>
            <person name="Liu H."/>
            <person name="Sun Y."/>
            <person name="Le M."/>
            <person name="Wang Q."/>
            <person name="Wei S."/>
            <person name="Zheng Y."/>
            <person name="Lin W."/>
            <person name="Duan Y."/>
            <person name="Cao H."/>
            <person name="Xiong S."/>
            <person name="Wang X."/>
            <person name="Wei L."/>
            <person name="Li C."/>
            <person name="Ma Q."/>
            <person name="Ju M."/>
            <person name="Zhao R."/>
            <person name="Li G."/>
            <person name="Mu C."/>
            <person name="Tian Q."/>
            <person name="Mei H."/>
            <person name="Zhang T."/>
            <person name="Gao T."/>
            <person name="Zhang H."/>
        </authorList>
    </citation>
    <scope>NUCLEOTIDE SEQUENCE</scope>
    <source>
        <strain evidence="2">KEN1</strain>
    </source>
</reference>
<dbReference type="Pfam" id="PF13960">
    <property type="entry name" value="DUF4218"/>
    <property type="match status" value="1"/>
</dbReference>
<evidence type="ECO:0000259" key="1">
    <source>
        <dbReference type="Pfam" id="PF13960"/>
    </source>
</evidence>
<gene>
    <name evidence="2" type="ORF">Slati_4449600</name>
</gene>
<comment type="caution">
    <text evidence="2">The sequence shown here is derived from an EMBL/GenBank/DDBJ whole genome shotgun (WGS) entry which is preliminary data.</text>
</comment>
<feature type="domain" description="DUF4218" evidence="1">
    <location>
        <begin position="86"/>
        <end position="183"/>
    </location>
</feature>
<evidence type="ECO:0000313" key="2">
    <source>
        <dbReference type="EMBL" id="KAL0394834.1"/>
    </source>
</evidence>
<dbReference type="AlphaFoldDB" id="A0AAW2SS01"/>
<organism evidence="2">
    <name type="scientific">Sesamum latifolium</name>
    <dbReference type="NCBI Taxonomy" id="2727402"/>
    <lineage>
        <taxon>Eukaryota</taxon>
        <taxon>Viridiplantae</taxon>
        <taxon>Streptophyta</taxon>
        <taxon>Embryophyta</taxon>
        <taxon>Tracheophyta</taxon>
        <taxon>Spermatophyta</taxon>
        <taxon>Magnoliopsida</taxon>
        <taxon>eudicotyledons</taxon>
        <taxon>Gunneridae</taxon>
        <taxon>Pentapetalae</taxon>
        <taxon>asterids</taxon>
        <taxon>lamiids</taxon>
        <taxon>Lamiales</taxon>
        <taxon>Pedaliaceae</taxon>
        <taxon>Sesamum</taxon>
    </lineage>
</organism>
<dbReference type="InterPro" id="IPR025452">
    <property type="entry name" value="DUF4218"/>
</dbReference>
<dbReference type="PANTHER" id="PTHR48258:SF4">
    <property type="entry name" value="DUF4216 DOMAIN-CONTAINING PROTEIN"/>
    <property type="match status" value="1"/>
</dbReference>
<sequence length="202" mass="23570">MPKAVYILTREQKRRICEWITRLKFPDGYASNLTHYVDMKELRLHGMKSHNCHIFMQKLIPIAFCEMLHECVWSALREVSLLFQIICSTTQDVDKVQELEYSVATMLCNLKKIFPPSLFDSMEHLIVHLPYEVFLQGLKMKVKNKAHLEASILEAYLVEEIGLFTSQYCEPQVLCKRNRPGRNGDLAMNDTRIQQSIFNFPG</sequence>
<proteinExistence type="predicted"/>